<dbReference type="InterPro" id="IPR020845">
    <property type="entry name" value="AMP-binding_CS"/>
</dbReference>
<dbReference type="PROSITE" id="PS00012">
    <property type="entry name" value="PHOSPHOPANTETHEINE"/>
    <property type="match status" value="2"/>
</dbReference>
<dbReference type="RefSeq" id="WP_237053295.1">
    <property type="nucleotide sequence ID" value="NZ_JAKJPO010000001.1"/>
</dbReference>
<evidence type="ECO:0000313" key="6">
    <source>
        <dbReference type="EMBL" id="MCF7220948.1"/>
    </source>
</evidence>
<dbReference type="InterPro" id="IPR010071">
    <property type="entry name" value="AA_adenyl_dom"/>
</dbReference>
<dbReference type="SMART" id="SM00823">
    <property type="entry name" value="PKS_PP"/>
    <property type="match status" value="2"/>
</dbReference>
<dbReference type="PROSITE" id="PS00455">
    <property type="entry name" value="AMP_BINDING"/>
    <property type="match status" value="1"/>
</dbReference>
<dbReference type="CDD" id="cd12116">
    <property type="entry name" value="A_NRPS_Ta1_like"/>
    <property type="match status" value="1"/>
</dbReference>
<keyword evidence="7" id="KW-1185">Reference proteome</keyword>
<reference evidence="6 7" key="2">
    <citation type="submission" date="2022-01" db="EMBL/GenBank/DDBJ databases">
        <title>Lysobacter chinensis sp. nov., a bacterium isolated from cow dung compost.</title>
        <authorList>
            <person name="Liu Y."/>
        </authorList>
    </citation>
    <scope>NUCLEOTIDE SEQUENCE [LARGE SCALE GENOMIC DNA]</scope>
    <source>
        <strain evidence="6 7">TLK-CK17</strain>
    </source>
</reference>
<protein>
    <submittedName>
        <fullName evidence="6">Amino acid adenylation domain-containing protein</fullName>
    </submittedName>
</protein>
<dbReference type="InterPro" id="IPR023213">
    <property type="entry name" value="CAT-like_dom_sf"/>
</dbReference>
<dbReference type="Pfam" id="PF00668">
    <property type="entry name" value="Condensation"/>
    <property type="match status" value="2"/>
</dbReference>
<dbReference type="Gene3D" id="3.30.559.10">
    <property type="entry name" value="Chloramphenicol acetyltransferase-like domain"/>
    <property type="match status" value="2"/>
</dbReference>
<reference evidence="6 7" key="3">
    <citation type="submission" date="2022-01" db="EMBL/GenBank/DDBJ databases">
        <authorList>
            <person name="Zhou L.Y."/>
        </authorList>
    </citation>
    <scope>NUCLEOTIDE SEQUENCE [LARGE SCALE GENOMIC DNA]</scope>
    <source>
        <strain evidence="6 7">TLK-CK17</strain>
    </source>
</reference>
<evidence type="ECO:0000256" key="2">
    <source>
        <dbReference type="ARBA" id="ARBA00022450"/>
    </source>
</evidence>
<evidence type="ECO:0000313" key="7">
    <source>
        <dbReference type="Proteomes" id="UP001430796"/>
    </source>
</evidence>
<dbReference type="Gene3D" id="3.30.559.30">
    <property type="entry name" value="Nonribosomal peptide synthetase, condensation domain"/>
    <property type="match status" value="2"/>
</dbReference>
<dbReference type="InterPro" id="IPR036736">
    <property type="entry name" value="ACP-like_sf"/>
</dbReference>
<evidence type="ECO:0000256" key="3">
    <source>
        <dbReference type="ARBA" id="ARBA00022553"/>
    </source>
</evidence>
<comment type="caution">
    <text evidence="6">The sequence shown here is derived from an EMBL/GenBank/DDBJ whole genome shotgun (WGS) entry which is preliminary data.</text>
</comment>
<dbReference type="SUPFAM" id="SSF52777">
    <property type="entry name" value="CoA-dependent acyltransferases"/>
    <property type="match status" value="4"/>
</dbReference>
<dbReference type="PANTHER" id="PTHR45527:SF1">
    <property type="entry name" value="FATTY ACID SYNTHASE"/>
    <property type="match status" value="1"/>
</dbReference>
<feature type="domain" description="Carrier" evidence="5">
    <location>
        <begin position="1005"/>
        <end position="1080"/>
    </location>
</feature>
<feature type="region of interest" description="Disordered" evidence="4">
    <location>
        <begin position="1571"/>
        <end position="1596"/>
    </location>
</feature>
<dbReference type="Pfam" id="PF13193">
    <property type="entry name" value="AMP-binding_C"/>
    <property type="match status" value="1"/>
</dbReference>
<dbReference type="InterPro" id="IPR009081">
    <property type="entry name" value="PP-bd_ACP"/>
</dbReference>
<accession>A0ABS9HQS3</accession>
<dbReference type="Gene3D" id="1.10.1200.10">
    <property type="entry name" value="ACP-like"/>
    <property type="match status" value="2"/>
</dbReference>
<proteinExistence type="predicted"/>
<sequence>MNSQESASFETVDYDPFAQTALERVVPVTEPQREVWLADKLGREGSLAYNESVSLRLRGPLDPEALRQAVQELVQRHESLRATVGPDGDELYIAERMEIEVGTHDLGGMDVEVRETRIADYLKTAVETPFDLEQGPLFRADIFRIDDRDHLLVMTAHHIVCDGWSFGVIARDIASGYRRLVAGERDRALAPAQSFAEYAAEQAAWMQSAQSRQDEQYWLGRLGDPLPTLDLPLDRPRPRHRTFVAAREDVVLDAGLVAAVRKLGARHGASLFSTLLTGFSTLLRRLGGQTDLVVGIAAAGQANGGHDELVGHCVNILPVRLDVERGTAFSTTLELTAETLLDAFEHQRYTFGTLLRKLAIPRDPSRLPLVSVLFNLDQKVDDDALGLEGLSCEFSANARSHENFELFVNAVPAGGAIRLECQYNTDLYDAATIRRWMAAFAELLRSAVADPGTAWDRLGWLDAEQKAALSALQPAPTAFDPERPVQMRFADVAAASPDRIAIVHGLLDASGAPAKTISYGELDRRSNALARVLQGRGLGAGDLVGICMRRDPELYTAVLAVLKAGAAYVPLDPDYPPDRLKFMAEDAGLACVIELGGAAQALGLPRERVLALDADIDAQAWSRTGTPRAGGAGPESPAYVIYTSGSTGRPKGVVVPHRALVNLLTSMSREPGLGADDRLVAVTTTSFDMSVPELFLPLVTGAGIVMAGCEVRDSAGLRRLLECSGATAMQATPSGWRVLLESGWSGGRGFKALIGGESVPQELAVALRARCGSLWNMYGPTETTVWSTCACLDHPERGITIGRPIANTSVWVLDEHGQPCPVGVPGEIYIGGAGVTLGYLNRPELTRERFLPDPFSAVPGPMAAGAATAGDRIYRTGDRGRWRNDGTLEHLGRLDFQVKVRGYRIELGEVEANLAAHPGVAHCAVIAREDRPGDVRLVGYVVLRQAGAADEESLLEHLRRSLPAYMVPQHLVFMPAIPLSPNGKVDRKALPAPSVEGRRAPERVAPRTGTEREVATLMEQVLALPGIGVDDDFFSLGGHSLLAAQLTARINRQLGVSLSMRALFDAPTVAGLAALIERGEGRGDGASGAAEGAPVPRLPDRRRAPLSLMQERLFRLERFNPGQVTYNTPSAHRLTGPMDVAAMDAALRALAQRQTVLRTGFEVVDGEEVQIVHDDIGPVIGEVEDLSGLAVEEREQTLRRRIQELIHVPFERLDRAPLFVVRLFRLREDEHVLFFMPHHLIWDGWSFDVLYAELSELYAARCEGREPVLPELPVSYGDFSAWHRGWVQGPGYARQLAFWRERISAYSRDRQVPKALPTDHPRRRGMSGEGRSITTSVPSELTARLHRAGLDVDATLSMVLLTAYCVVLARMSGQYDQVVGTPVRGRNAAELEHLMGYFTTLLPLHVRIDPEGTFADAVRGIKAEVLDSFANPDVRLEDLAADLSLRGSADGNPTGSPMYQSLFSFQDARNRPVRWGALSHSRVPVLQPGATEDIGLWFVENAGGLIGGLVYNAEIYEASTAERIHRRYLSMLEAIAGNPRQLLRELARFDDGEPLMIGAAPVAVEATGTGSREGAAAEPATAGHVAADAGTNGGARTSLDPKERYLAAIWEEMLGIRVRPDDNFFDLGGNSMQGMQMAERVARETGLQIKLVRLASQGLSEIAVDLPADPGSGPRPGFGARLKRLFGGASSKHVSG</sequence>
<feature type="region of interest" description="Disordered" evidence="4">
    <location>
        <begin position="1080"/>
        <end position="1100"/>
    </location>
</feature>
<organism evidence="6 7">
    <name type="scientific">Marilutibacter chinensis</name>
    <dbReference type="NCBI Taxonomy" id="2912247"/>
    <lineage>
        <taxon>Bacteria</taxon>
        <taxon>Pseudomonadati</taxon>
        <taxon>Pseudomonadota</taxon>
        <taxon>Gammaproteobacteria</taxon>
        <taxon>Lysobacterales</taxon>
        <taxon>Lysobacteraceae</taxon>
        <taxon>Marilutibacter</taxon>
    </lineage>
</organism>
<keyword evidence="2" id="KW-0596">Phosphopantetheine</keyword>
<dbReference type="PROSITE" id="PS50075">
    <property type="entry name" value="CARRIER"/>
    <property type="match status" value="2"/>
</dbReference>
<keyword evidence="3" id="KW-0597">Phosphoprotein</keyword>
<dbReference type="InterPro" id="IPR020806">
    <property type="entry name" value="PKS_PP-bd"/>
</dbReference>
<evidence type="ECO:0000259" key="5">
    <source>
        <dbReference type="PROSITE" id="PS50075"/>
    </source>
</evidence>
<dbReference type="Pfam" id="PF00501">
    <property type="entry name" value="AMP-binding"/>
    <property type="match status" value="1"/>
</dbReference>
<dbReference type="InterPro" id="IPR000873">
    <property type="entry name" value="AMP-dep_synth/lig_dom"/>
</dbReference>
<dbReference type="PANTHER" id="PTHR45527">
    <property type="entry name" value="NONRIBOSOMAL PEPTIDE SYNTHETASE"/>
    <property type="match status" value="1"/>
</dbReference>
<reference evidence="7" key="1">
    <citation type="submission" date="2022-01" db="EMBL/GenBank/DDBJ databases">
        <title>Lysobacter chinensis sp. nov., a bacterium isolated from cow dung compost.</title>
        <authorList>
            <person name="Zhou L.Y."/>
        </authorList>
    </citation>
    <scope>NUCLEOTIDE SEQUENCE [LARGE SCALE GENOMIC DNA]</scope>
    <source>
        <strain evidence="7">TLK-CK17</strain>
    </source>
</reference>
<name>A0ABS9HQS3_9GAMM</name>
<feature type="domain" description="Carrier" evidence="5">
    <location>
        <begin position="1597"/>
        <end position="1673"/>
    </location>
</feature>
<dbReference type="SUPFAM" id="SSF47336">
    <property type="entry name" value="ACP-like"/>
    <property type="match status" value="2"/>
</dbReference>
<dbReference type="Gene3D" id="3.30.300.30">
    <property type="match status" value="1"/>
</dbReference>
<comment type="cofactor">
    <cofactor evidence="1">
        <name>pantetheine 4'-phosphate</name>
        <dbReference type="ChEBI" id="CHEBI:47942"/>
    </cofactor>
</comment>
<evidence type="ECO:0000256" key="4">
    <source>
        <dbReference type="SAM" id="MobiDB-lite"/>
    </source>
</evidence>
<dbReference type="Pfam" id="PF00550">
    <property type="entry name" value="PP-binding"/>
    <property type="match status" value="2"/>
</dbReference>
<dbReference type="InterPro" id="IPR001242">
    <property type="entry name" value="Condensation_dom"/>
</dbReference>
<evidence type="ECO:0000256" key="1">
    <source>
        <dbReference type="ARBA" id="ARBA00001957"/>
    </source>
</evidence>
<dbReference type="NCBIfam" id="TIGR01733">
    <property type="entry name" value="AA-adenyl-dom"/>
    <property type="match status" value="1"/>
</dbReference>
<dbReference type="Gene3D" id="3.40.50.980">
    <property type="match status" value="2"/>
</dbReference>
<dbReference type="Proteomes" id="UP001430796">
    <property type="component" value="Unassembled WGS sequence"/>
</dbReference>
<dbReference type="SUPFAM" id="SSF56801">
    <property type="entry name" value="Acetyl-CoA synthetase-like"/>
    <property type="match status" value="1"/>
</dbReference>
<gene>
    <name evidence="6" type="ORF">L3V18_03975</name>
</gene>
<dbReference type="InterPro" id="IPR006162">
    <property type="entry name" value="Ppantetheine_attach_site"/>
</dbReference>
<dbReference type="EMBL" id="JAKJPO010000001">
    <property type="protein sequence ID" value="MCF7220948.1"/>
    <property type="molecule type" value="Genomic_DNA"/>
</dbReference>
<dbReference type="InterPro" id="IPR045851">
    <property type="entry name" value="AMP-bd_C_sf"/>
</dbReference>
<dbReference type="Gene3D" id="2.30.38.10">
    <property type="entry name" value="Luciferase, Domain 3"/>
    <property type="match status" value="1"/>
</dbReference>
<dbReference type="InterPro" id="IPR025110">
    <property type="entry name" value="AMP-bd_C"/>
</dbReference>
<dbReference type="CDD" id="cd19531">
    <property type="entry name" value="LCL_NRPS-like"/>
    <property type="match status" value="2"/>
</dbReference>
<feature type="region of interest" description="Disordered" evidence="4">
    <location>
        <begin position="1314"/>
        <end position="1334"/>
    </location>
</feature>